<feature type="transmembrane region" description="Helical" evidence="5">
    <location>
        <begin position="111"/>
        <end position="134"/>
    </location>
</feature>
<feature type="transmembrane region" description="Helical" evidence="5">
    <location>
        <begin position="187"/>
        <end position="210"/>
    </location>
</feature>
<sequence>MSIPAPSIPESVFQKRGSQNLYSPTNMAQDGQAILGSLYVYAPNKGAPIFFTIAYAISAIFHLWQCYRYRSWKLIGLHPLCAVLFTVGYAMREYGSYNYMYILDDSTPLIIFILSQVCILVCPPFLELANYHVLGRVFHYVPYAAPLSPSRVTSFFGGIMAIIEGLNGAGVSLSANANASEASKNTGHILVLIALVLQVLVIMVFAYLSISFHRRCIMARSPMQTKAVKSSLITLYMSMILIFVRCVYRLVENATGTTSVDIDNIEALEDLSPILRYEVYFYIFEASLMLVNSVLWNIRHPGPYLPQDHHIYLAQDGTEIKGEMTASDGRPFLLNIVNTLFCGLLFRDKKPARQSQSHELIEERHINDHSSSTSV</sequence>
<dbReference type="Proteomes" id="UP001600888">
    <property type="component" value="Unassembled WGS sequence"/>
</dbReference>
<evidence type="ECO:0000313" key="7">
    <source>
        <dbReference type="Proteomes" id="UP001600888"/>
    </source>
</evidence>
<dbReference type="EMBL" id="JBAWTH010000131">
    <property type="protein sequence ID" value="KAL2275474.1"/>
    <property type="molecule type" value="Genomic_DNA"/>
</dbReference>
<evidence type="ECO:0008006" key="8">
    <source>
        <dbReference type="Google" id="ProtNLM"/>
    </source>
</evidence>
<evidence type="ECO:0000256" key="4">
    <source>
        <dbReference type="ARBA" id="ARBA00023136"/>
    </source>
</evidence>
<reference evidence="6 7" key="1">
    <citation type="submission" date="2024-03" db="EMBL/GenBank/DDBJ databases">
        <title>A high-quality draft genome sequence of Diaporthe vaccinii, a causative agent of upright dieback and viscid rot disease in cranberry plants.</title>
        <authorList>
            <person name="Sarrasin M."/>
            <person name="Lang B.F."/>
            <person name="Burger G."/>
        </authorList>
    </citation>
    <scope>NUCLEOTIDE SEQUENCE [LARGE SCALE GENOMIC DNA]</scope>
    <source>
        <strain evidence="6 7">IS7</strain>
    </source>
</reference>
<feature type="transmembrane region" description="Helical" evidence="5">
    <location>
        <begin position="47"/>
        <end position="67"/>
    </location>
</feature>
<evidence type="ECO:0000256" key="2">
    <source>
        <dbReference type="ARBA" id="ARBA00022692"/>
    </source>
</evidence>
<dbReference type="InterPro" id="IPR007568">
    <property type="entry name" value="RTA1"/>
</dbReference>
<name>A0ABR4DZ72_9PEZI</name>
<feature type="transmembrane region" description="Helical" evidence="5">
    <location>
        <begin position="155"/>
        <end position="175"/>
    </location>
</feature>
<evidence type="ECO:0000256" key="3">
    <source>
        <dbReference type="ARBA" id="ARBA00022989"/>
    </source>
</evidence>
<gene>
    <name evidence="6" type="ORF">FJTKL_01985</name>
</gene>
<keyword evidence="3 5" id="KW-1133">Transmembrane helix</keyword>
<feature type="transmembrane region" description="Helical" evidence="5">
    <location>
        <begin position="74"/>
        <end position="91"/>
    </location>
</feature>
<evidence type="ECO:0000256" key="1">
    <source>
        <dbReference type="ARBA" id="ARBA00004141"/>
    </source>
</evidence>
<feature type="transmembrane region" description="Helical" evidence="5">
    <location>
        <begin position="279"/>
        <end position="298"/>
    </location>
</feature>
<comment type="caution">
    <text evidence="6">The sequence shown here is derived from an EMBL/GenBank/DDBJ whole genome shotgun (WGS) entry which is preliminary data.</text>
</comment>
<dbReference type="Pfam" id="PF04479">
    <property type="entry name" value="RTA1"/>
    <property type="match status" value="1"/>
</dbReference>
<evidence type="ECO:0000256" key="5">
    <source>
        <dbReference type="SAM" id="Phobius"/>
    </source>
</evidence>
<comment type="subcellular location">
    <subcellularLocation>
        <location evidence="1">Membrane</location>
        <topology evidence="1">Multi-pass membrane protein</topology>
    </subcellularLocation>
</comment>
<protein>
    <recommendedName>
        <fullName evidence="8">RTA1 domain-containing protein</fullName>
    </recommendedName>
</protein>
<dbReference type="PANTHER" id="PTHR31465">
    <property type="entry name" value="PROTEIN RTA1-RELATED"/>
    <property type="match status" value="1"/>
</dbReference>
<keyword evidence="2 5" id="KW-0812">Transmembrane</keyword>
<dbReference type="PANTHER" id="PTHR31465:SF34">
    <property type="entry name" value="DOMAIN PROTEIN, PUTATIVE (AFU_ORTHOLOGUE AFUA_3G00480)-RELATED"/>
    <property type="match status" value="1"/>
</dbReference>
<keyword evidence="4 5" id="KW-0472">Membrane</keyword>
<evidence type="ECO:0000313" key="6">
    <source>
        <dbReference type="EMBL" id="KAL2275474.1"/>
    </source>
</evidence>
<feature type="transmembrane region" description="Helical" evidence="5">
    <location>
        <begin position="231"/>
        <end position="251"/>
    </location>
</feature>
<proteinExistence type="predicted"/>
<keyword evidence="7" id="KW-1185">Reference proteome</keyword>
<accession>A0ABR4DZ72</accession>
<organism evidence="6 7">
    <name type="scientific">Diaporthe vaccinii</name>
    <dbReference type="NCBI Taxonomy" id="105482"/>
    <lineage>
        <taxon>Eukaryota</taxon>
        <taxon>Fungi</taxon>
        <taxon>Dikarya</taxon>
        <taxon>Ascomycota</taxon>
        <taxon>Pezizomycotina</taxon>
        <taxon>Sordariomycetes</taxon>
        <taxon>Sordariomycetidae</taxon>
        <taxon>Diaporthales</taxon>
        <taxon>Diaporthaceae</taxon>
        <taxon>Diaporthe</taxon>
        <taxon>Diaporthe eres species complex</taxon>
    </lineage>
</organism>